<name>A0A2G0CEP3_9BACT</name>
<evidence type="ECO:0000313" key="1">
    <source>
        <dbReference type="EMBL" id="PHK98432.1"/>
    </source>
</evidence>
<dbReference type="AlphaFoldDB" id="A0A2G0CEP3"/>
<accession>A0A2G0CEP3</accession>
<dbReference type="EMBL" id="PDLO01000004">
    <property type="protein sequence ID" value="PHK98432.1"/>
    <property type="molecule type" value="Genomic_DNA"/>
</dbReference>
<reference evidence="1 2" key="1">
    <citation type="submission" date="2017-10" db="EMBL/GenBank/DDBJ databases">
        <title>The draft genome sequence of Lewinella marina KCTC 32374.</title>
        <authorList>
            <person name="Wang K."/>
        </authorList>
    </citation>
    <scope>NUCLEOTIDE SEQUENCE [LARGE SCALE GENOMIC DNA]</scope>
    <source>
        <strain evidence="1 2">MKG-38</strain>
    </source>
</reference>
<sequence>MEPAHLSREELKSAMRALLIREPRLFFEVVQELREEIDNVPEEDHHSEQQKWWAMIEAEFMQLAEVFRGFA</sequence>
<gene>
    <name evidence="1" type="ORF">CGL56_12125</name>
</gene>
<dbReference type="OrthoDB" id="9851541at2"/>
<dbReference type="RefSeq" id="WP_099106818.1">
    <property type="nucleotide sequence ID" value="NZ_JAATJF010000004.1"/>
</dbReference>
<proteinExistence type="predicted"/>
<evidence type="ECO:0000313" key="2">
    <source>
        <dbReference type="Proteomes" id="UP000226437"/>
    </source>
</evidence>
<dbReference type="Proteomes" id="UP000226437">
    <property type="component" value="Unassembled WGS sequence"/>
</dbReference>
<organism evidence="1 2">
    <name type="scientific">Neolewinella marina</name>
    <dbReference type="NCBI Taxonomy" id="438751"/>
    <lineage>
        <taxon>Bacteria</taxon>
        <taxon>Pseudomonadati</taxon>
        <taxon>Bacteroidota</taxon>
        <taxon>Saprospiria</taxon>
        <taxon>Saprospirales</taxon>
        <taxon>Lewinellaceae</taxon>
        <taxon>Neolewinella</taxon>
    </lineage>
</organism>
<keyword evidence="2" id="KW-1185">Reference proteome</keyword>
<comment type="caution">
    <text evidence="1">The sequence shown here is derived from an EMBL/GenBank/DDBJ whole genome shotgun (WGS) entry which is preliminary data.</text>
</comment>
<protein>
    <submittedName>
        <fullName evidence="1">Uncharacterized protein</fullName>
    </submittedName>
</protein>